<keyword evidence="3" id="KW-1185">Reference proteome</keyword>
<feature type="domain" description="Transposase IS200-like" evidence="1">
    <location>
        <begin position="35"/>
        <end position="196"/>
    </location>
</feature>
<evidence type="ECO:0000313" key="2">
    <source>
        <dbReference type="EMBL" id="RZT96418.1"/>
    </source>
</evidence>
<dbReference type="GO" id="GO:0004803">
    <property type="term" value="F:transposase activity"/>
    <property type="evidence" value="ECO:0007669"/>
    <property type="project" value="InterPro"/>
</dbReference>
<dbReference type="InterPro" id="IPR036515">
    <property type="entry name" value="Transposase_17_sf"/>
</dbReference>
<comment type="caution">
    <text evidence="2">The sequence shown here is derived from an EMBL/GenBank/DDBJ whole genome shotgun (WGS) entry which is preliminary data.</text>
</comment>
<dbReference type="Gene3D" id="3.30.70.1290">
    <property type="entry name" value="Transposase IS200-like"/>
    <property type="match status" value="1"/>
</dbReference>
<dbReference type="AlphaFoldDB" id="A0A4Q7VK74"/>
<organism evidence="2 3">
    <name type="scientific">Ancylomarina subtilis</name>
    <dbReference type="NCBI Taxonomy" id="1639035"/>
    <lineage>
        <taxon>Bacteria</taxon>
        <taxon>Pseudomonadati</taxon>
        <taxon>Bacteroidota</taxon>
        <taxon>Bacteroidia</taxon>
        <taxon>Marinilabiliales</taxon>
        <taxon>Marinifilaceae</taxon>
        <taxon>Ancylomarina</taxon>
    </lineage>
</organism>
<gene>
    <name evidence="2" type="ORF">EV201_1056</name>
</gene>
<evidence type="ECO:0000313" key="3">
    <source>
        <dbReference type="Proteomes" id="UP000293562"/>
    </source>
</evidence>
<dbReference type="RefSeq" id="WP_242610457.1">
    <property type="nucleotide sequence ID" value="NZ_SHKN01000001.1"/>
</dbReference>
<evidence type="ECO:0000259" key="1">
    <source>
        <dbReference type="SMART" id="SM01321"/>
    </source>
</evidence>
<proteinExistence type="predicted"/>
<name>A0A4Q7VK74_9BACT</name>
<dbReference type="GO" id="GO:0006313">
    <property type="term" value="P:DNA transposition"/>
    <property type="evidence" value="ECO:0007669"/>
    <property type="project" value="InterPro"/>
</dbReference>
<accession>A0A4Q7VK74</accession>
<dbReference type="SUPFAM" id="SSF143422">
    <property type="entry name" value="Transposase IS200-like"/>
    <property type="match status" value="1"/>
</dbReference>
<sequence length="207" mass="24154">MNKNDEQYAHFIIMSEKYKGQYRIESARLKNWDYAGSGMYFITICTGNKQHYFGEVENGKMQLSEIGQIAKKEWLKTFQMREDMNLERDEYIIMPNHFHAIIGIGDNKYNVETQCIASVQGNSIASAKGNCIASAQKNRFGAQSKNLASIIRGFKSGVSKNARIINPEFMWQARFYDHIIRNDEALFRIRDYIKSNPLKWEKDKFHK</sequence>
<dbReference type="Proteomes" id="UP000293562">
    <property type="component" value="Unassembled WGS sequence"/>
</dbReference>
<protein>
    <recommendedName>
        <fullName evidence="1">Transposase IS200-like domain-containing protein</fullName>
    </recommendedName>
</protein>
<dbReference type="InterPro" id="IPR052715">
    <property type="entry name" value="RAYT_transposase"/>
</dbReference>
<dbReference type="SMART" id="SM01321">
    <property type="entry name" value="Y1_Tnp"/>
    <property type="match status" value="1"/>
</dbReference>
<dbReference type="EMBL" id="SHKN01000001">
    <property type="protein sequence ID" value="RZT96418.1"/>
    <property type="molecule type" value="Genomic_DNA"/>
</dbReference>
<dbReference type="InterPro" id="IPR002686">
    <property type="entry name" value="Transposase_17"/>
</dbReference>
<dbReference type="PANTHER" id="PTHR36966">
    <property type="entry name" value="REP-ASSOCIATED TYROSINE TRANSPOSASE"/>
    <property type="match status" value="1"/>
</dbReference>
<reference evidence="2 3" key="1">
    <citation type="submission" date="2019-02" db="EMBL/GenBank/DDBJ databases">
        <title>Genomic Encyclopedia of Type Strains, Phase IV (KMG-IV): sequencing the most valuable type-strain genomes for metagenomic binning, comparative biology and taxonomic classification.</title>
        <authorList>
            <person name="Goeker M."/>
        </authorList>
    </citation>
    <scope>NUCLEOTIDE SEQUENCE [LARGE SCALE GENOMIC DNA]</scope>
    <source>
        <strain evidence="2 3">DSM 28825</strain>
    </source>
</reference>
<dbReference type="GO" id="GO:0043565">
    <property type="term" value="F:sequence-specific DNA binding"/>
    <property type="evidence" value="ECO:0007669"/>
    <property type="project" value="TreeGrafter"/>
</dbReference>
<dbReference type="PANTHER" id="PTHR36966:SF1">
    <property type="entry name" value="REP-ASSOCIATED TYROSINE TRANSPOSASE"/>
    <property type="match status" value="1"/>
</dbReference>